<accession>A0A7I9UZS4</accession>
<evidence type="ECO:0000256" key="6">
    <source>
        <dbReference type="SAM" id="Phobius"/>
    </source>
</evidence>
<comment type="subcellular location">
    <subcellularLocation>
        <location evidence="1">Cell membrane</location>
        <topology evidence="1">Multi-pass membrane protein</topology>
    </subcellularLocation>
</comment>
<keyword evidence="2" id="KW-1003">Cell membrane</keyword>
<dbReference type="AlphaFoldDB" id="A0A7I9UZS4"/>
<feature type="transmembrane region" description="Helical" evidence="6">
    <location>
        <begin position="364"/>
        <end position="387"/>
    </location>
</feature>
<feature type="transmembrane region" description="Helical" evidence="6">
    <location>
        <begin position="454"/>
        <end position="475"/>
    </location>
</feature>
<evidence type="ECO:0000256" key="4">
    <source>
        <dbReference type="ARBA" id="ARBA00022989"/>
    </source>
</evidence>
<dbReference type="Proteomes" id="UP000444980">
    <property type="component" value="Unassembled WGS sequence"/>
</dbReference>
<evidence type="ECO:0000313" key="9">
    <source>
        <dbReference type="Proteomes" id="UP000444980"/>
    </source>
</evidence>
<feature type="transmembrane region" description="Helical" evidence="6">
    <location>
        <begin position="267"/>
        <end position="290"/>
    </location>
</feature>
<keyword evidence="9" id="KW-1185">Reference proteome</keyword>
<evidence type="ECO:0000256" key="5">
    <source>
        <dbReference type="ARBA" id="ARBA00023136"/>
    </source>
</evidence>
<gene>
    <name evidence="8" type="ORF">nbrc107697_24750</name>
</gene>
<comment type="caution">
    <text evidence="8">The sequence shown here is derived from an EMBL/GenBank/DDBJ whole genome shotgun (WGS) entry which is preliminary data.</text>
</comment>
<sequence length="495" mass="50631">MDLRLVVPAAACWAVTGIGLTASRGVLVAVILGAIGTSVAVLVAPRLGRVDPASVLAATGLAAGIGVALLVRADRVDAHPVRQFDGGAVAVVITATEDPKVSAAHPDLVWVRARLVAVDGQRVAPADVLVFASGAPRVTGEWLGVQVGVPVRVSARVRVPAGRGLVAAALTARGPPQIAGRAPVYLRAAETVRSRFRQVCAEGLGHREAGLLPGLVVGDTSMGESGVDEQFRRAGLTHLLAVSGANFALIVGTAVLLAALVAGSVRVTVAVGLVVTVAFAVLVQLSPSVIRAAIMGGIGLLAMVASRRREAMPALAAAVVVALLVWPTLAVDAGFAMSVAATAALIVWSPHLRDRLLERGVPRGAADAVAMAVVAYLATAPLVAMISGRLSLTAVLANLAVAPVIPVVTLLGALAMVLAVPDVAVSTALARVVVSACEPGLWWILVVAHRLGETWAAVPVTPLLVLGVAVGALGVRRLWRRYRRAWPRGMAGWHD</sequence>
<feature type="transmembrane region" description="Helical" evidence="6">
    <location>
        <begin position="399"/>
        <end position="421"/>
    </location>
</feature>
<feature type="transmembrane region" description="Helical" evidence="6">
    <location>
        <begin position="26"/>
        <end position="47"/>
    </location>
</feature>
<dbReference type="NCBIfam" id="TIGR00360">
    <property type="entry name" value="ComEC_N-term"/>
    <property type="match status" value="1"/>
</dbReference>
<evidence type="ECO:0000256" key="3">
    <source>
        <dbReference type="ARBA" id="ARBA00022692"/>
    </source>
</evidence>
<keyword evidence="4 6" id="KW-1133">Transmembrane helix</keyword>
<feature type="transmembrane region" description="Helical" evidence="6">
    <location>
        <begin position="311"/>
        <end position="329"/>
    </location>
</feature>
<name>A0A7I9UZS4_9ACTN</name>
<dbReference type="InterPro" id="IPR004477">
    <property type="entry name" value="ComEC_N"/>
</dbReference>
<evidence type="ECO:0000256" key="1">
    <source>
        <dbReference type="ARBA" id="ARBA00004651"/>
    </source>
</evidence>
<dbReference type="EMBL" id="BJOU01000002">
    <property type="protein sequence ID" value="GED98436.1"/>
    <property type="molecule type" value="Genomic_DNA"/>
</dbReference>
<keyword evidence="3 6" id="KW-0812">Transmembrane</keyword>
<proteinExistence type="predicted"/>
<dbReference type="InterPro" id="IPR052159">
    <property type="entry name" value="Competence_DNA_uptake"/>
</dbReference>
<dbReference type="RefSeq" id="WP_161927858.1">
    <property type="nucleotide sequence ID" value="NZ_BJOU01000002.1"/>
</dbReference>
<evidence type="ECO:0000259" key="7">
    <source>
        <dbReference type="Pfam" id="PF03772"/>
    </source>
</evidence>
<keyword evidence="5 6" id="KW-0472">Membrane</keyword>
<organism evidence="8 9">
    <name type="scientific">Gordonia crocea</name>
    <dbReference type="NCBI Taxonomy" id="589162"/>
    <lineage>
        <taxon>Bacteria</taxon>
        <taxon>Bacillati</taxon>
        <taxon>Actinomycetota</taxon>
        <taxon>Actinomycetes</taxon>
        <taxon>Mycobacteriales</taxon>
        <taxon>Gordoniaceae</taxon>
        <taxon>Gordonia</taxon>
    </lineage>
</organism>
<dbReference type="Pfam" id="PF03772">
    <property type="entry name" value="Competence"/>
    <property type="match status" value="1"/>
</dbReference>
<evidence type="ECO:0000256" key="2">
    <source>
        <dbReference type="ARBA" id="ARBA00022475"/>
    </source>
</evidence>
<protein>
    <recommendedName>
        <fullName evidence="7">ComEC/Rec2-related protein domain-containing protein</fullName>
    </recommendedName>
</protein>
<dbReference type="GO" id="GO:0005886">
    <property type="term" value="C:plasma membrane"/>
    <property type="evidence" value="ECO:0007669"/>
    <property type="project" value="UniProtKB-SubCell"/>
</dbReference>
<feature type="transmembrane region" description="Helical" evidence="6">
    <location>
        <begin position="239"/>
        <end position="261"/>
    </location>
</feature>
<dbReference type="PANTHER" id="PTHR30619">
    <property type="entry name" value="DNA INTERNALIZATION/COMPETENCE PROTEIN COMEC/REC2"/>
    <property type="match status" value="1"/>
</dbReference>
<reference evidence="9" key="1">
    <citation type="submission" date="2019-06" db="EMBL/GenBank/DDBJ databases">
        <title>Gordonia isolated from sludge of a wastewater treatment plant.</title>
        <authorList>
            <person name="Tamura T."/>
            <person name="Aoyama K."/>
            <person name="Kang Y."/>
            <person name="Saito S."/>
            <person name="Akiyama N."/>
            <person name="Yazawa K."/>
            <person name="Gonoi T."/>
            <person name="Mikami Y."/>
        </authorList>
    </citation>
    <scope>NUCLEOTIDE SEQUENCE [LARGE SCALE GENOMIC DNA]</scope>
    <source>
        <strain evidence="9">NBRC 107697</strain>
    </source>
</reference>
<feature type="domain" description="ComEC/Rec2-related protein" evidence="7">
    <location>
        <begin position="215"/>
        <end position="474"/>
    </location>
</feature>
<feature type="transmembrane region" description="Helical" evidence="6">
    <location>
        <begin position="53"/>
        <end position="73"/>
    </location>
</feature>
<dbReference type="PANTHER" id="PTHR30619:SF7">
    <property type="entry name" value="BETA-LACTAMASE DOMAIN PROTEIN"/>
    <property type="match status" value="1"/>
</dbReference>
<dbReference type="OrthoDB" id="7177610at2"/>
<evidence type="ECO:0000313" key="8">
    <source>
        <dbReference type="EMBL" id="GED98436.1"/>
    </source>
</evidence>